<comment type="caution">
    <text evidence="2">The sequence shown here is derived from an EMBL/GenBank/DDBJ whole genome shotgun (WGS) entry which is preliminary data.</text>
</comment>
<protein>
    <submittedName>
        <fullName evidence="2">Uncharacterized protein</fullName>
    </submittedName>
</protein>
<dbReference type="EMBL" id="QFPW01000016">
    <property type="protein sequence ID" value="PZQ47566.1"/>
    <property type="molecule type" value="Genomic_DNA"/>
</dbReference>
<gene>
    <name evidence="2" type="ORF">DI556_17120</name>
</gene>
<feature type="compositionally biased region" description="Basic and acidic residues" evidence="1">
    <location>
        <begin position="25"/>
        <end position="41"/>
    </location>
</feature>
<proteinExistence type="predicted"/>
<organism evidence="2 3">
    <name type="scientific">Rhodovulum sulfidophilum</name>
    <name type="common">Rhodobacter sulfidophilus</name>
    <dbReference type="NCBI Taxonomy" id="35806"/>
    <lineage>
        <taxon>Bacteria</taxon>
        <taxon>Pseudomonadati</taxon>
        <taxon>Pseudomonadota</taxon>
        <taxon>Alphaproteobacteria</taxon>
        <taxon>Rhodobacterales</taxon>
        <taxon>Paracoccaceae</taxon>
        <taxon>Rhodovulum</taxon>
    </lineage>
</organism>
<evidence type="ECO:0000256" key="1">
    <source>
        <dbReference type="SAM" id="MobiDB-lite"/>
    </source>
</evidence>
<feature type="region of interest" description="Disordered" evidence="1">
    <location>
        <begin position="1"/>
        <end position="61"/>
    </location>
</feature>
<evidence type="ECO:0000313" key="2">
    <source>
        <dbReference type="EMBL" id="PZQ47566.1"/>
    </source>
</evidence>
<dbReference type="Proteomes" id="UP000249185">
    <property type="component" value="Unassembled WGS sequence"/>
</dbReference>
<name>A0A2W5N2E6_RHOSU</name>
<sequence>MRERDKDRGATLVAGDGAENAGQRSDADARPTKDGDRREPGQADESAPIVAGDHKPPKKTG</sequence>
<reference evidence="2 3" key="1">
    <citation type="submission" date="2017-08" db="EMBL/GenBank/DDBJ databases">
        <title>Infants hospitalized years apart are colonized by the same room-sourced microbial strains.</title>
        <authorList>
            <person name="Brooks B."/>
            <person name="Olm M.R."/>
            <person name="Firek B.A."/>
            <person name="Baker R."/>
            <person name="Thomas B.C."/>
            <person name="Morowitz M.J."/>
            <person name="Banfield J.F."/>
        </authorList>
    </citation>
    <scope>NUCLEOTIDE SEQUENCE [LARGE SCALE GENOMIC DNA]</scope>
    <source>
        <strain evidence="2">S2_005_002_R2_34</strain>
    </source>
</reference>
<evidence type="ECO:0000313" key="3">
    <source>
        <dbReference type="Proteomes" id="UP000249185"/>
    </source>
</evidence>
<dbReference type="AlphaFoldDB" id="A0A2W5N2E6"/>
<accession>A0A2W5N2E6</accession>